<feature type="domain" description="3-keto-alpha-glucoside-1,2-lyase/3-keto-2-hydroxy-glucal hydratase" evidence="2">
    <location>
        <begin position="34"/>
        <end position="262"/>
    </location>
</feature>
<dbReference type="Gene3D" id="2.60.120.560">
    <property type="entry name" value="Exo-inulinase, domain 1"/>
    <property type="match status" value="1"/>
</dbReference>
<evidence type="ECO:0000313" key="3">
    <source>
        <dbReference type="EMBL" id="GAL61279.1"/>
    </source>
</evidence>
<evidence type="ECO:0000313" key="4">
    <source>
        <dbReference type="Proteomes" id="UP000029644"/>
    </source>
</evidence>
<accession>A0A090VD02</accession>
<dbReference type="GO" id="GO:0016787">
    <property type="term" value="F:hydrolase activity"/>
    <property type="evidence" value="ECO:0007669"/>
    <property type="project" value="InterPro"/>
</dbReference>
<gene>
    <name evidence="3" type="ORF">JCM19300_4225</name>
</gene>
<dbReference type="RefSeq" id="WP_042503007.1">
    <property type="nucleotide sequence ID" value="NZ_BBNQ01000002.1"/>
</dbReference>
<evidence type="ECO:0000259" key="2">
    <source>
        <dbReference type="Pfam" id="PF06439"/>
    </source>
</evidence>
<dbReference type="AlphaFoldDB" id="A0A090VD02"/>
<evidence type="ECO:0000256" key="1">
    <source>
        <dbReference type="SAM" id="SignalP"/>
    </source>
</evidence>
<comment type="caution">
    <text evidence="3">The sequence shown here is derived from an EMBL/GenBank/DDBJ whole genome shotgun (WGS) entry which is preliminary data.</text>
</comment>
<dbReference type="Pfam" id="PF06439">
    <property type="entry name" value="3keto-disac_hyd"/>
    <property type="match status" value="1"/>
</dbReference>
<dbReference type="EMBL" id="BBNQ01000002">
    <property type="protein sequence ID" value="GAL61279.1"/>
    <property type="molecule type" value="Genomic_DNA"/>
</dbReference>
<protein>
    <recommendedName>
        <fullName evidence="2">3-keto-alpha-glucoside-1,2-lyase/3-keto-2-hydroxy-glucal hydratase domain-containing protein</fullName>
    </recommendedName>
</protein>
<dbReference type="InterPro" id="IPR010496">
    <property type="entry name" value="AL/BT2_dom"/>
</dbReference>
<dbReference type="Proteomes" id="UP000029644">
    <property type="component" value="Unassembled WGS sequence"/>
</dbReference>
<name>A0A090VD02_9FLAO</name>
<proteinExistence type="predicted"/>
<feature type="signal peptide" evidence="1">
    <location>
        <begin position="1"/>
        <end position="25"/>
    </location>
</feature>
<reference evidence="3 4" key="1">
    <citation type="journal article" date="2014" name="Genome Announc.">
        <title>Draft Genome Sequences of Marine Flavobacterium Algibacter lectus Strains SS8 and NR4.</title>
        <authorList>
            <person name="Takatani N."/>
            <person name="Nakanishi M."/>
            <person name="Meirelles P."/>
            <person name="Mino S."/>
            <person name="Suda W."/>
            <person name="Oshima K."/>
            <person name="Hattori M."/>
            <person name="Ohkuma M."/>
            <person name="Hosokawa M."/>
            <person name="Miyashita K."/>
            <person name="Thompson F.L."/>
            <person name="Niwa A."/>
            <person name="Sawabe T."/>
            <person name="Sawabe T."/>
        </authorList>
    </citation>
    <scope>NUCLEOTIDE SEQUENCE [LARGE SCALE GENOMIC DNA]</scope>
    <source>
        <strain evidence="3 4">JCM 19300</strain>
    </source>
</reference>
<keyword evidence="1" id="KW-0732">Signal</keyword>
<dbReference type="OrthoDB" id="259356at2"/>
<organism evidence="3 4">
    <name type="scientific">Algibacter lectus</name>
    <dbReference type="NCBI Taxonomy" id="221126"/>
    <lineage>
        <taxon>Bacteria</taxon>
        <taxon>Pseudomonadati</taxon>
        <taxon>Bacteroidota</taxon>
        <taxon>Flavobacteriia</taxon>
        <taxon>Flavobacteriales</taxon>
        <taxon>Flavobacteriaceae</taxon>
        <taxon>Algibacter</taxon>
    </lineage>
</organism>
<feature type="chain" id="PRO_5001865210" description="3-keto-alpha-glucoside-1,2-lyase/3-keto-2-hydroxy-glucal hydratase domain-containing protein" evidence="1">
    <location>
        <begin position="26"/>
        <end position="275"/>
    </location>
</feature>
<sequence>MKLYKITLCVFFIIAFSLYSTKGTAQNDATDNAGFVKIFNGKNWDGWYLKLRNDDAEMAKEVFAIENEMVHVFKDAPDSLDLGTGENGTHGLFYTKKKYSKYILKFDYKWGEKIANNFERWQYDAGVYYHVTDDKIWPTGIEYQVRYNQVTNKNHTGDLIRPKGVKYDWYSVPNGDSYLNLKAGGVLDETKSWLHFASPTENYNALNGEWNHCEIIVMGSAYTIHKLNEEIVNMAFNLNPSEGIIGFQSETAEIFYQNIEIKEFSEVIPMEKFLK</sequence>